<protein>
    <recommendedName>
        <fullName evidence="4">F5/8 type C domain-containing protein</fullName>
    </recommendedName>
</protein>
<dbReference type="InterPro" id="IPR008979">
    <property type="entry name" value="Galactose-bd-like_sf"/>
</dbReference>
<dbReference type="Pfam" id="PF16389">
    <property type="entry name" value="DUF4998"/>
    <property type="match status" value="1"/>
</dbReference>
<feature type="chain" id="PRO_5039434079" description="F5/8 type C domain-containing protein" evidence="1">
    <location>
        <begin position="24"/>
        <end position="560"/>
    </location>
</feature>
<dbReference type="EMBL" id="DXFT01000084">
    <property type="protein sequence ID" value="HIX03309.1"/>
    <property type="molecule type" value="Genomic_DNA"/>
</dbReference>
<dbReference type="SUPFAM" id="SSF49785">
    <property type="entry name" value="Galactose-binding domain-like"/>
    <property type="match status" value="1"/>
</dbReference>
<organism evidence="2 3">
    <name type="scientific">Candidatus Odoribacter faecigallinarum</name>
    <dbReference type="NCBI Taxonomy" id="2838706"/>
    <lineage>
        <taxon>Bacteria</taxon>
        <taxon>Pseudomonadati</taxon>
        <taxon>Bacteroidota</taxon>
        <taxon>Bacteroidia</taxon>
        <taxon>Bacteroidales</taxon>
        <taxon>Odoribacteraceae</taxon>
        <taxon>Odoribacter</taxon>
    </lineage>
</organism>
<gene>
    <name evidence="2" type="ORF">H9863_04215</name>
</gene>
<evidence type="ECO:0000313" key="2">
    <source>
        <dbReference type="EMBL" id="HIX03309.1"/>
    </source>
</evidence>
<dbReference type="AlphaFoldDB" id="A0A9D2AB83"/>
<feature type="signal peptide" evidence="1">
    <location>
        <begin position="1"/>
        <end position="23"/>
    </location>
</feature>
<sequence length="560" mass="64528">MKRKLLYMTWLFAVLFMASCESLEETYDEFAGNGKIRYTGKCSDLEVLPGWGRLKVKWRGNIDAMIDSVKITWQAEDEEVPNVMYRPPVDAAEQADLMDSVMLEGLGNSVYTVTVSNVAKDGTESLVETQYARPYTQDHEDLRSFTRGIVNFYPVKNNLVMVLDEDNANIFRMVLTYTGTDGEQHEWNIKEHMSDMLEYYNEWFMETEYYRDYFVMLPDVDFSKPVTVERDGMLTGCIDTIYFAPEVLDIMNERIWSSDFSRLMAKKYGPGWESYVNTLEEIELDYNIASFRNLFYFPNLKKVILGKNRYMLEDEITDNISTTDPYQALMTLQFLKEVQGVTTERYNLHYISQEELASWGFEAEAKNYYLQMMESLGKIDAGLVTERNSDNLAEMPEITPLDTTGWVVTCSDTTFNGKKEGGAGWLLDQRTDRNEYCFEPGVTTGVTIIEVTIDMQEAKELHGFKVVQPHPDTRTNLRYLLSSLQVEVSQNGYDWQQATYEDGSSNIGNALGETTFIYVPEEYQSRPVRYIRLTMTNQQTNSTSSSVPLFSLRLGAFIPF</sequence>
<reference evidence="2" key="1">
    <citation type="journal article" date="2021" name="PeerJ">
        <title>Extensive microbial diversity within the chicken gut microbiome revealed by metagenomics and culture.</title>
        <authorList>
            <person name="Gilroy R."/>
            <person name="Ravi A."/>
            <person name="Getino M."/>
            <person name="Pursley I."/>
            <person name="Horton D.L."/>
            <person name="Alikhan N.F."/>
            <person name="Baker D."/>
            <person name="Gharbi K."/>
            <person name="Hall N."/>
            <person name="Watson M."/>
            <person name="Adriaenssens E.M."/>
            <person name="Foster-Nyarko E."/>
            <person name="Jarju S."/>
            <person name="Secka A."/>
            <person name="Antonio M."/>
            <person name="Oren A."/>
            <person name="Chaudhuri R.R."/>
            <person name="La Ragione R."/>
            <person name="Hildebrand F."/>
            <person name="Pallen M.J."/>
        </authorList>
    </citation>
    <scope>NUCLEOTIDE SEQUENCE</scope>
    <source>
        <strain evidence="2">23274</strain>
    </source>
</reference>
<dbReference type="PROSITE" id="PS51257">
    <property type="entry name" value="PROKAR_LIPOPROTEIN"/>
    <property type="match status" value="1"/>
</dbReference>
<proteinExistence type="predicted"/>
<reference evidence="2" key="2">
    <citation type="submission" date="2021-04" db="EMBL/GenBank/DDBJ databases">
        <authorList>
            <person name="Gilroy R."/>
        </authorList>
    </citation>
    <scope>NUCLEOTIDE SEQUENCE</scope>
    <source>
        <strain evidence="2">23274</strain>
    </source>
</reference>
<keyword evidence="1" id="KW-0732">Signal</keyword>
<dbReference type="Proteomes" id="UP000824202">
    <property type="component" value="Unassembled WGS sequence"/>
</dbReference>
<dbReference type="Gene3D" id="2.60.120.260">
    <property type="entry name" value="Galactose-binding domain-like"/>
    <property type="match status" value="1"/>
</dbReference>
<evidence type="ECO:0008006" key="4">
    <source>
        <dbReference type="Google" id="ProtNLM"/>
    </source>
</evidence>
<name>A0A9D2AB83_9BACT</name>
<accession>A0A9D2AB83</accession>
<evidence type="ECO:0000256" key="1">
    <source>
        <dbReference type="SAM" id="SignalP"/>
    </source>
</evidence>
<evidence type="ECO:0000313" key="3">
    <source>
        <dbReference type="Proteomes" id="UP000824202"/>
    </source>
</evidence>
<comment type="caution">
    <text evidence="2">The sequence shown here is derived from an EMBL/GenBank/DDBJ whole genome shotgun (WGS) entry which is preliminary data.</text>
</comment>